<organism evidence="1 2">
    <name type="scientific">Amycolatopsis coloradensis</name>
    <dbReference type="NCBI Taxonomy" id="76021"/>
    <lineage>
        <taxon>Bacteria</taxon>
        <taxon>Bacillati</taxon>
        <taxon>Actinomycetota</taxon>
        <taxon>Actinomycetes</taxon>
        <taxon>Pseudonocardiales</taxon>
        <taxon>Pseudonocardiaceae</taxon>
        <taxon>Amycolatopsis</taxon>
    </lineage>
</organism>
<evidence type="ECO:0000313" key="1">
    <source>
        <dbReference type="EMBL" id="WYW17490.1"/>
    </source>
</evidence>
<sequence>MGVAYREKSAPVAVFESIAEYNIAYPHAQMPYLGDAHPRLRSFTCAASGLWDDLTVSGYKYTLTFLPSGEPGPEHKGTVVATRWGNPPVLLLARQVPLRWAWEVVTKSWPTTLDSAARLLSTASRDR</sequence>
<name>A0ACD5BDN3_9PSEU</name>
<gene>
    <name evidence="1" type="ORF">LCL61_18235</name>
</gene>
<dbReference type="EMBL" id="CP150484">
    <property type="protein sequence ID" value="WYW17490.1"/>
    <property type="molecule type" value="Genomic_DNA"/>
</dbReference>
<accession>A0ACD5BDN3</accession>
<proteinExistence type="predicted"/>
<keyword evidence="2" id="KW-1185">Reference proteome</keyword>
<dbReference type="Proteomes" id="UP001456344">
    <property type="component" value="Chromosome"/>
</dbReference>
<evidence type="ECO:0000313" key="2">
    <source>
        <dbReference type="Proteomes" id="UP001456344"/>
    </source>
</evidence>
<reference evidence="1" key="1">
    <citation type="submission" date="2023-10" db="EMBL/GenBank/DDBJ databases">
        <title>Whole genome sequencing of actinobacterial strain Amycolatopsis sp. (BCA-696) identifies the underlying plant growth-promoting genes.</title>
        <authorList>
            <person name="Gandham P."/>
            <person name="Vadla N."/>
            <person name="Saji A."/>
            <person name="Srinivas V."/>
            <person name="Ruperao P."/>
            <person name="Selvanayagam S."/>
            <person name="Saxena R.K."/>
            <person name="Rathore A."/>
            <person name="Gopalakrishnan S."/>
            <person name="Thakur V."/>
        </authorList>
    </citation>
    <scope>NUCLEOTIDE SEQUENCE</scope>
    <source>
        <strain evidence="1">BCA-696</strain>
    </source>
</reference>
<protein>
    <submittedName>
        <fullName evidence="1">Uncharacterized protein</fullName>
    </submittedName>
</protein>